<proteinExistence type="predicted"/>
<reference evidence="2 3" key="1">
    <citation type="journal article" date="2015" name="Genome Announc.">
        <title>Expanding the biotechnology potential of lactobacilli through comparative genomics of 213 strains and associated genera.</title>
        <authorList>
            <person name="Sun Z."/>
            <person name="Harris H.M."/>
            <person name="McCann A."/>
            <person name="Guo C."/>
            <person name="Argimon S."/>
            <person name="Zhang W."/>
            <person name="Yang X."/>
            <person name="Jeffery I.B."/>
            <person name="Cooney J.C."/>
            <person name="Kagawa T.F."/>
            <person name="Liu W."/>
            <person name="Song Y."/>
            <person name="Salvetti E."/>
            <person name="Wrobel A."/>
            <person name="Rasinkangas P."/>
            <person name="Parkhill J."/>
            <person name="Rea M.C."/>
            <person name="O'Sullivan O."/>
            <person name="Ritari J."/>
            <person name="Douillard F.P."/>
            <person name="Paul Ross R."/>
            <person name="Yang R."/>
            <person name="Briner A.E."/>
            <person name="Felis G.E."/>
            <person name="de Vos W.M."/>
            <person name="Barrangou R."/>
            <person name="Klaenhammer T.R."/>
            <person name="Caufield P.W."/>
            <person name="Cui Y."/>
            <person name="Zhang H."/>
            <person name="O'Toole P.W."/>
        </authorList>
    </citation>
    <scope>NUCLEOTIDE SEQUENCE [LARGE SCALE GENOMIC DNA]</scope>
    <source>
        <strain evidence="2 3">DSM 14421</strain>
    </source>
</reference>
<dbReference type="InterPro" id="IPR052512">
    <property type="entry name" value="4CMD/NDH-1_regulator"/>
</dbReference>
<accession>A0A0R1SKS4</accession>
<name>A0A0R1SKS4_9LACO</name>
<dbReference type="PANTHER" id="PTHR33570">
    <property type="entry name" value="4-CARBOXYMUCONOLACTONE DECARBOXYLASE FAMILY PROTEIN"/>
    <property type="match status" value="1"/>
</dbReference>
<evidence type="ECO:0000259" key="1">
    <source>
        <dbReference type="Pfam" id="PF02627"/>
    </source>
</evidence>
<protein>
    <submittedName>
        <fullName evidence="2">Carboxymuconolactone decarboxylase family protein</fullName>
    </submittedName>
</protein>
<organism evidence="2 3">
    <name type="scientific">Lentilactobacillus diolivorans DSM 14421</name>
    <dbReference type="NCBI Taxonomy" id="1423739"/>
    <lineage>
        <taxon>Bacteria</taxon>
        <taxon>Bacillati</taxon>
        <taxon>Bacillota</taxon>
        <taxon>Bacilli</taxon>
        <taxon>Lactobacillales</taxon>
        <taxon>Lactobacillaceae</taxon>
        <taxon>Lentilactobacillus</taxon>
    </lineage>
</organism>
<dbReference type="SUPFAM" id="SSF69118">
    <property type="entry name" value="AhpD-like"/>
    <property type="match status" value="1"/>
</dbReference>
<dbReference type="PATRIC" id="fig|1423739.3.peg.2907"/>
<evidence type="ECO:0000313" key="3">
    <source>
        <dbReference type="Proteomes" id="UP000052013"/>
    </source>
</evidence>
<dbReference type="EMBL" id="AZEY01000041">
    <property type="protein sequence ID" value="KRL66488.1"/>
    <property type="molecule type" value="Genomic_DNA"/>
</dbReference>
<evidence type="ECO:0000313" key="2">
    <source>
        <dbReference type="EMBL" id="KRL66488.1"/>
    </source>
</evidence>
<dbReference type="GO" id="GO:0051920">
    <property type="term" value="F:peroxiredoxin activity"/>
    <property type="evidence" value="ECO:0007669"/>
    <property type="project" value="InterPro"/>
</dbReference>
<dbReference type="RefSeq" id="WP_057864365.1">
    <property type="nucleotide sequence ID" value="NZ_AZEY01000041.1"/>
</dbReference>
<dbReference type="Pfam" id="PF02627">
    <property type="entry name" value="CMD"/>
    <property type="match status" value="1"/>
</dbReference>
<sequence>MMTRLSNGKQILNQVDGAAADAVMASLKDIAPDVGNYIFEFAFNDIYSRPGLDLKQREMITITSLLTQGDTAAQLKVHINGARHVGLTQQEIIETFIHCLPYVGFPKVLNAITVAKEVFTNENDQSATNEPRD</sequence>
<dbReference type="AlphaFoldDB" id="A0A0R1SKS4"/>
<dbReference type="Gene3D" id="1.20.1290.10">
    <property type="entry name" value="AhpD-like"/>
    <property type="match status" value="1"/>
</dbReference>
<dbReference type="InterPro" id="IPR003779">
    <property type="entry name" value="CMD-like"/>
</dbReference>
<gene>
    <name evidence="2" type="ORF">FC85_GL002794</name>
</gene>
<comment type="caution">
    <text evidence="2">The sequence shown here is derived from an EMBL/GenBank/DDBJ whole genome shotgun (WGS) entry which is preliminary data.</text>
</comment>
<dbReference type="Proteomes" id="UP000052013">
    <property type="component" value="Unassembled WGS sequence"/>
</dbReference>
<feature type="domain" description="Carboxymuconolactone decarboxylase-like" evidence="1">
    <location>
        <begin position="32"/>
        <end position="117"/>
    </location>
</feature>
<dbReference type="PANTHER" id="PTHR33570:SF2">
    <property type="entry name" value="CARBOXYMUCONOLACTONE DECARBOXYLASE-LIKE DOMAIN-CONTAINING PROTEIN"/>
    <property type="match status" value="1"/>
</dbReference>
<dbReference type="InterPro" id="IPR029032">
    <property type="entry name" value="AhpD-like"/>
</dbReference>
<dbReference type="STRING" id="1423739.FC85_GL002794"/>